<evidence type="ECO:0000313" key="8">
    <source>
        <dbReference type="Proteomes" id="UP000001940"/>
    </source>
</evidence>
<dbReference type="PANTHER" id="PTHR47024">
    <property type="entry name" value="BIOFILM ABSENT ON HEAD (AFTER YERSINIA EXPOSURE)-RELATED"/>
    <property type="match status" value="1"/>
</dbReference>
<dbReference type="InParanoid" id="O61918"/>
<sequence>MISILRKLFKFLILITSLFLFTRLICNFYQVENKNVNTFPIVFYKDAYVDLRMSPPKLRVFSLNHCLINGSFLIIRFEDYKQENIKMLGEPIEADCPWSWAPNCYYSSHVFEVSLYNVPLEELLKIRKVNILINGKVIDLNIKQVMPKLKDGLTICVQPVYWYNQFQNIILFIESWRNQGASHFIVYFHSSTKEVKMVLDHYQKLGILTIMPWPTFGTLPTQFPNINSQVYRVGHNLAANLCVLEMKTTLGSIVDFDELIVPKNGYSSVLALSIQKLGQENVGALEFENTRVQLDLSNDKTGFDTSSLKNPALVDKKGPPKLIFKTSSIEIILTHSVRKFIKTTDRTLKVAHGTLIHYRYNGGKLLSKKMKDFSIFDGHNFDGHIENMKNTTKIIFGVGQSIFKSEIIWKLNECIEEIKAANICRSTVTFCKSRMENIASWEIHRTPGIFKF</sequence>
<dbReference type="EMBL" id="BX284605">
    <property type="protein sequence ID" value="CCD65230.1"/>
    <property type="molecule type" value="Genomic_DNA"/>
</dbReference>
<dbReference type="CTD" id="182797"/>
<keyword evidence="3 6" id="KW-0328">Glycosyltransferase</keyword>
<dbReference type="Pfam" id="PF01697">
    <property type="entry name" value="Glyco_transf_92"/>
    <property type="match status" value="1"/>
</dbReference>
<dbReference type="KEGG" id="cel:CELE_C18G1.7"/>
<dbReference type="OrthoDB" id="5777994at2759"/>
<dbReference type="FunCoup" id="O61918">
    <property type="interactions" value="2"/>
</dbReference>
<evidence type="ECO:0000313" key="9">
    <source>
        <dbReference type="WormBase" id="C18G1.7"/>
    </source>
</evidence>
<dbReference type="GO" id="GO:0016020">
    <property type="term" value="C:membrane"/>
    <property type="evidence" value="ECO:0007669"/>
    <property type="project" value="UniProtKB-SubCell"/>
</dbReference>
<dbReference type="PIR" id="T33248">
    <property type="entry name" value="T33248"/>
</dbReference>
<accession>O61918</accession>
<dbReference type="OMA" id="CTQPLYW"/>
<dbReference type="GO" id="GO:0016757">
    <property type="term" value="F:glycosyltransferase activity"/>
    <property type="evidence" value="ECO:0007669"/>
    <property type="project" value="UniProtKB-UniRule"/>
</dbReference>
<evidence type="ECO:0000256" key="3">
    <source>
        <dbReference type="ARBA" id="ARBA00022676"/>
    </source>
</evidence>
<dbReference type="UCSC" id="C18G1.7">
    <property type="organism name" value="c. elegans"/>
</dbReference>
<dbReference type="PhylomeDB" id="O61918"/>
<proteinExistence type="inferred from homology"/>
<comment type="subcellular location">
    <subcellularLocation>
        <location evidence="1">Membrane</location>
        <topology evidence="1">Single-pass membrane protein</topology>
    </subcellularLocation>
</comment>
<reference evidence="7 8" key="1">
    <citation type="journal article" date="1998" name="Science">
        <title>Genome sequence of the nematode C. elegans: a platform for investigating biology.</title>
        <authorList>
            <consortium name="The C. elegans sequencing consortium"/>
            <person name="Sulson J.E."/>
            <person name="Waterston R."/>
        </authorList>
    </citation>
    <scope>NUCLEOTIDE SEQUENCE [LARGE SCALE GENOMIC DNA]</scope>
    <source>
        <strain evidence="7 8">Bristol N2</strain>
    </source>
</reference>
<comment type="similarity">
    <text evidence="2 6">Belongs to the glycosyltransferase 92 family.</text>
</comment>
<evidence type="ECO:0000256" key="4">
    <source>
        <dbReference type="ARBA" id="ARBA00022679"/>
    </source>
</evidence>
<evidence type="ECO:0000256" key="6">
    <source>
        <dbReference type="RuleBase" id="RU366017"/>
    </source>
</evidence>
<dbReference type="HOGENOM" id="CLU_048942_0_0_1"/>
<keyword evidence="5" id="KW-0472">Membrane</keyword>
<gene>
    <name evidence="7 9" type="ORF">C18G1.7</name>
    <name evidence="7" type="ORF">CELE_C18G1.7</name>
</gene>
<dbReference type="STRING" id="6239.C18G1.7.1"/>
<keyword evidence="4 6" id="KW-0808">Transferase</keyword>
<protein>
    <recommendedName>
        <fullName evidence="6">Glycosyltransferase family 92 protein</fullName>
        <ecNumber evidence="6">2.4.1.-</ecNumber>
    </recommendedName>
</protein>
<dbReference type="AlphaFoldDB" id="O61918"/>
<evidence type="ECO:0000256" key="5">
    <source>
        <dbReference type="ARBA" id="ARBA00023136"/>
    </source>
</evidence>
<name>O61918_CAEEL</name>
<dbReference type="EC" id="2.4.1.-" evidence="6"/>
<dbReference type="eggNOG" id="ENOG502TJCF">
    <property type="taxonomic scope" value="Eukaryota"/>
</dbReference>
<dbReference type="AGR" id="WB:WBGene00015985"/>
<evidence type="ECO:0000256" key="2">
    <source>
        <dbReference type="ARBA" id="ARBA00007647"/>
    </source>
</evidence>
<organism evidence="7 8">
    <name type="scientific">Caenorhabditis elegans</name>
    <dbReference type="NCBI Taxonomy" id="6239"/>
    <lineage>
        <taxon>Eukaryota</taxon>
        <taxon>Metazoa</taxon>
        <taxon>Ecdysozoa</taxon>
        <taxon>Nematoda</taxon>
        <taxon>Chromadorea</taxon>
        <taxon>Rhabditida</taxon>
        <taxon>Rhabditina</taxon>
        <taxon>Rhabditomorpha</taxon>
        <taxon>Rhabditoidea</taxon>
        <taxon>Rhabditidae</taxon>
        <taxon>Peloderinae</taxon>
        <taxon>Caenorhabditis</taxon>
    </lineage>
</organism>
<dbReference type="WormBase" id="C18G1.7">
    <property type="protein sequence ID" value="CE17423"/>
    <property type="gene ID" value="WBGene00015985"/>
</dbReference>
<dbReference type="InterPro" id="IPR008166">
    <property type="entry name" value="Glyco_transf_92"/>
</dbReference>
<dbReference type="PANTHER" id="PTHR47024:SF1">
    <property type="entry name" value="GLYCOSYLTRANSFERASE FAMILY 92 PROTEIN"/>
    <property type="match status" value="1"/>
</dbReference>
<keyword evidence="8" id="KW-1185">Reference proteome</keyword>
<dbReference type="PaxDb" id="6239-C18G1.7"/>
<evidence type="ECO:0000313" key="7">
    <source>
        <dbReference type="EMBL" id="CCD65230.1"/>
    </source>
</evidence>
<dbReference type="Proteomes" id="UP000001940">
    <property type="component" value="Chromosome V"/>
</dbReference>
<dbReference type="RefSeq" id="NP_504275.1">
    <property type="nucleotide sequence ID" value="NM_071874.1"/>
</dbReference>
<dbReference type="GeneID" id="182797"/>
<evidence type="ECO:0000256" key="1">
    <source>
        <dbReference type="ARBA" id="ARBA00004167"/>
    </source>
</evidence>